<protein>
    <recommendedName>
        <fullName evidence="5">Esterase</fullName>
    </recommendedName>
</protein>
<proteinExistence type="inferred from homology"/>
<evidence type="ECO:0000256" key="1">
    <source>
        <dbReference type="ARBA" id="ARBA00005622"/>
    </source>
</evidence>
<dbReference type="Gene3D" id="3.40.50.1820">
    <property type="entry name" value="alpha/beta hydrolase"/>
    <property type="match status" value="1"/>
</dbReference>
<dbReference type="EMBL" id="FOMH01000010">
    <property type="protein sequence ID" value="SFD65314.1"/>
    <property type="molecule type" value="Genomic_DNA"/>
</dbReference>
<dbReference type="Pfam" id="PF00756">
    <property type="entry name" value="Esterase"/>
    <property type="match status" value="1"/>
</dbReference>
<evidence type="ECO:0008006" key="5">
    <source>
        <dbReference type="Google" id="ProtNLM"/>
    </source>
</evidence>
<dbReference type="AlphaFoldDB" id="A0A1I1U3M8"/>
<dbReference type="PANTHER" id="PTHR40841">
    <property type="entry name" value="SIDEROPHORE TRIACETYLFUSARININE C ESTERASE"/>
    <property type="match status" value="1"/>
</dbReference>
<reference evidence="4" key="1">
    <citation type="submission" date="2016-10" db="EMBL/GenBank/DDBJ databases">
        <authorList>
            <person name="Varghese N."/>
            <person name="Submissions S."/>
        </authorList>
    </citation>
    <scope>NUCLEOTIDE SEQUENCE [LARGE SCALE GENOMIC DNA]</scope>
    <source>
        <strain evidence="4">CGMCC 1.10370</strain>
    </source>
</reference>
<evidence type="ECO:0000256" key="2">
    <source>
        <dbReference type="ARBA" id="ARBA00022801"/>
    </source>
</evidence>
<dbReference type="PANTHER" id="PTHR40841:SF2">
    <property type="entry name" value="SIDEROPHORE-DEGRADING ESTERASE (EUROFUNG)"/>
    <property type="match status" value="1"/>
</dbReference>
<name>A0A1I1U3M8_9FLAO</name>
<keyword evidence="4" id="KW-1185">Reference proteome</keyword>
<comment type="similarity">
    <text evidence="1">Belongs to the esterase D family.</text>
</comment>
<dbReference type="RefSeq" id="WP_091496151.1">
    <property type="nucleotide sequence ID" value="NZ_FOMH01000010.1"/>
</dbReference>
<organism evidence="3 4">
    <name type="scientific">Flavobacterium phragmitis</name>
    <dbReference type="NCBI Taxonomy" id="739143"/>
    <lineage>
        <taxon>Bacteria</taxon>
        <taxon>Pseudomonadati</taxon>
        <taxon>Bacteroidota</taxon>
        <taxon>Flavobacteriia</taxon>
        <taxon>Flavobacteriales</taxon>
        <taxon>Flavobacteriaceae</taxon>
        <taxon>Flavobacterium</taxon>
    </lineage>
</organism>
<dbReference type="STRING" id="739143.SAMN05216297_110170"/>
<dbReference type="InterPro" id="IPR052558">
    <property type="entry name" value="Siderophore_Hydrolase_D"/>
</dbReference>
<keyword evidence="2" id="KW-0378">Hydrolase</keyword>
<dbReference type="SUPFAM" id="SSF53474">
    <property type="entry name" value="alpha/beta-Hydrolases"/>
    <property type="match status" value="1"/>
</dbReference>
<gene>
    <name evidence="3" type="ORF">SAMN05216297_110170</name>
</gene>
<accession>A0A1I1U3M8</accession>
<evidence type="ECO:0000313" key="4">
    <source>
        <dbReference type="Proteomes" id="UP000199672"/>
    </source>
</evidence>
<dbReference type="InterPro" id="IPR029058">
    <property type="entry name" value="AB_hydrolase_fold"/>
</dbReference>
<evidence type="ECO:0000313" key="3">
    <source>
        <dbReference type="EMBL" id="SFD65314.1"/>
    </source>
</evidence>
<dbReference type="Proteomes" id="UP000199672">
    <property type="component" value="Unassembled WGS sequence"/>
</dbReference>
<dbReference type="InterPro" id="IPR000801">
    <property type="entry name" value="Esterase-like"/>
</dbReference>
<dbReference type="OrthoDB" id="9784036at2"/>
<dbReference type="GO" id="GO:0016788">
    <property type="term" value="F:hydrolase activity, acting on ester bonds"/>
    <property type="evidence" value="ECO:0007669"/>
    <property type="project" value="TreeGrafter"/>
</dbReference>
<sequence>MNKFITLIFFLFSFTLTFSQKSKIKTTETTKPFVLGVIDEIQSKELNEKRVLNIYLPEGYNPSEDTKYPVIYLLDGSADEDFIHISGLVQFNSFEWINQVPKSIVVGIATVDRRRDFTFPTTIENDKTRFPTTGHSDKFIAFIEKELQPFIDKKYKTSESKTIIGQSLGGLLETEILLKKPFLFNKFVIVSPSLWWNNGSLLDLDSEILKENFKQQTDIYIAVGKEGLTPTEIPRVMEVDANVLAEKIKASKSKNIKVYFDYFPEENHGTILHPAVANSFKFFYPQTKE</sequence>